<reference evidence="1" key="1">
    <citation type="submission" date="2022-11" db="EMBL/GenBank/DDBJ databases">
        <title>beta-Carotene-producing bacterium, Jeongeuplla avenae sp. nov., alleviates the salt stress of Arabidopsis seedlings.</title>
        <authorList>
            <person name="Jiang L."/>
            <person name="Lee J."/>
        </authorList>
    </citation>
    <scope>NUCLEOTIDE SEQUENCE</scope>
    <source>
        <strain evidence="1">DY_R2A_6</strain>
    </source>
</reference>
<keyword evidence="2" id="KW-1185">Reference proteome</keyword>
<evidence type="ECO:0000313" key="1">
    <source>
        <dbReference type="EMBL" id="WAJ27150.1"/>
    </source>
</evidence>
<gene>
    <name evidence="1" type="ORF">OXU80_20170</name>
</gene>
<accession>A0ACD4NJZ0</accession>
<name>A0ACD4NJZ0_9HYPH</name>
<proteinExistence type="predicted"/>
<evidence type="ECO:0000313" key="2">
    <source>
        <dbReference type="Proteomes" id="UP001163223"/>
    </source>
</evidence>
<organism evidence="1 2">
    <name type="scientific">Antarcticirhabdus aurantiaca</name>
    <dbReference type="NCBI Taxonomy" id="2606717"/>
    <lineage>
        <taxon>Bacteria</taxon>
        <taxon>Pseudomonadati</taxon>
        <taxon>Pseudomonadota</taxon>
        <taxon>Alphaproteobacteria</taxon>
        <taxon>Hyphomicrobiales</taxon>
        <taxon>Aurantimonadaceae</taxon>
        <taxon>Antarcticirhabdus</taxon>
    </lineage>
</organism>
<dbReference type="Proteomes" id="UP001163223">
    <property type="component" value="Chromosome"/>
</dbReference>
<sequence length="100" mass="10518">MNLAQHTPGPLTVAASGDRQFHIKSDYLHREGEWEDIYVSLSGFCGSYGPQLFAAAPDLLHAAKAALFVLTIVNARSPGTNEQGAIEALAAAIAKAEVPA</sequence>
<dbReference type="EMBL" id="CP113520">
    <property type="protein sequence ID" value="WAJ27150.1"/>
    <property type="molecule type" value="Genomic_DNA"/>
</dbReference>
<protein>
    <submittedName>
        <fullName evidence="1">Uncharacterized protein</fullName>
    </submittedName>
</protein>